<keyword evidence="10" id="KW-1185">Reference proteome</keyword>
<evidence type="ECO:0008006" key="11">
    <source>
        <dbReference type="Google" id="ProtNLM"/>
    </source>
</evidence>
<evidence type="ECO:0000256" key="1">
    <source>
        <dbReference type="ARBA" id="ARBA00004167"/>
    </source>
</evidence>
<dbReference type="Pfam" id="PF02416">
    <property type="entry name" value="TatA_B_E"/>
    <property type="match status" value="1"/>
</dbReference>
<keyword evidence="3" id="KW-0812">Transmembrane</keyword>
<organism evidence="9 10">
    <name type="scientific">Dictyobacter aurantiacus</name>
    <dbReference type="NCBI Taxonomy" id="1936993"/>
    <lineage>
        <taxon>Bacteria</taxon>
        <taxon>Bacillati</taxon>
        <taxon>Chloroflexota</taxon>
        <taxon>Ktedonobacteria</taxon>
        <taxon>Ktedonobacterales</taxon>
        <taxon>Dictyobacteraceae</taxon>
        <taxon>Dictyobacter</taxon>
    </lineage>
</organism>
<keyword evidence="5" id="KW-1133">Transmembrane helix</keyword>
<comment type="caution">
    <text evidence="9">The sequence shown here is derived from an EMBL/GenBank/DDBJ whole genome shotgun (WGS) entry which is preliminary data.</text>
</comment>
<accession>A0A401ZHL5</accession>
<dbReference type="Gene3D" id="1.20.5.3310">
    <property type="match status" value="1"/>
</dbReference>
<evidence type="ECO:0000256" key="5">
    <source>
        <dbReference type="ARBA" id="ARBA00022989"/>
    </source>
</evidence>
<gene>
    <name evidence="9" type="ORF">KDAU_35170</name>
</gene>
<dbReference type="GO" id="GO:0016020">
    <property type="term" value="C:membrane"/>
    <property type="evidence" value="ECO:0007669"/>
    <property type="project" value="UniProtKB-ARBA"/>
</dbReference>
<keyword evidence="6" id="KW-0811">Translocation</keyword>
<evidence type="ECO:0000256" key="8">
    <source>
        <dbReference type="SAM" id="MobiDB-lite"/>
    </source>
</evidence>
<evidence type="ECO:0000256" key="7">
    <source>
        <dbReference type="ARBA" id="ARBA00023136"/>
    </source>
</evidence>
<evidence type="ECO:0000256" key="6">
    <source>
        <dbReference type="ARBA" id="ARBA00023010"/>
    </source>
</evidence>
<evidence type="ECO:0000256" key="4">
    <source>
        <dbReference type="ARBA" id="ARBA00022927"/>
    </source>
</evidence>
<evidence type="ECO:0000256" key="3">
    <source>
        <dbReference type="ARBA" id="ARBA00022692"/>
    </source>
</evidence>
<sequence length="104" mass="11191">MHIWELLIVIGVALAIFGPKTLQSLARNAGKTTGEVKNAKDKFMSHVPADDIAKLRETLNKVPTSPAHAAQMLMTPDEKKEKTPATKTDAVASTEAKTVPGQEN</sequence>
<evidence type="ECO:0000256" key="2">
    <source>
        <dbReference type="ARBA" id="ARBA00022448"/>
    </source>
</evidence>
<dbReference type="EMBL" id="BIFQ01000001">
    <property type="protein sequence ID" value="GCE06188.1"/>
    <property type="molecule type" value="Genomic_DNA"/>
</dbReference>
<feature type="region of interest" description="Disordered" evidence="8">
    <location>
        <begin position="62"/>
        <end position="104"/>
    </location>
</feature>
<protein>
    <recommendedName>
        <fullName evidence="11">Sec-independent protein translocase protein TatA</fullName>
    </recommendedName>
</protein>
<dbReference type="Proteomes" id="UP000287224">
    <property type="component" value="Unassembled WGS sequence"/>
</dbReference>
<keyword evidence="7" id="KW-0472">Membrane</keyword>
<comment type="subcellular location">
    <subcellularLocation>
        <location evidence="1">Membrane</location>
        <topology evidence="1">Single-pass membrane protein</topology>
    </subcellularLocation>
</comment>
<name>A0A401ZHL5_9CHLR</name>
<keyword evidence="2" id="KW-0813">Transport</keyword>
<dbReference type="GO" id="GO:0015031">
    <property type="term" value="P:protein transport"/>
    <property type="evidence" value="ECO:0007669"/>
    <property type="project" value="UniProtKB-KW"/>
</dbReference>
<dbReference type="OrthoDB" id="165780at2"/>
<dbReference type="AlphaFoldDB" id="A0A401ZHL5"/>
<evidence type="ECO:0000313" key="9">
    <source>
        <dbReference type="EMBL" id="GCE06188.1"/>
    </source>
</evidence>
<dbReference type="RefSeq" id="WP_126597153.1">
    <property type="nucleotide sequence ID" value="NZ_BIFQ01000001.1"/>
</dbReference>
<dbReference type="InterPro" id="IPR003369">
    <property type="entry name" value="TatA/B/E"/>
</dbReference>
<evidence type="ECO:0000313" key="10">
    <source>
        <dbReference type="Proteomes" id="UP000287224"/>
    </source>
</evidence>
<reference evidence="10" key="1">
    <citation type="submission" date="2018-12" db="EMBL/GenBank/DDBJ databases">
        <title>Tengunoibacter tsumagoiensis gen. nov., sp. nov., Dictyobacter kobayashii sp. nov., D. alpinus sp. nov., and D. joshuensis sp. nov. and description of Dictyobacteraceae fam. nov. within the order Ktedonobacterales isolated from Tengu-no-mugimeshi.</title>
        <authorList>
            <person name="Wang C.M."/>
            <person name="Zheng Y."/>
            <person name="Sakai Y."/>
            <person name="Toyoda A."/>
            <person name="Minakuchi Y."/>
            <person name="Abe K."/>
            <person name="Yokota A."/>
            <person name="Yabe S."/>
        </authorList>
    </citation>
    <scope>NUCLEOTIDE SEQUENCE [LARGE SCALE GENOMIC DNA]</scope>
    <source>
        <strain evidence="10">S-27</strain>
    </source>
</reference>
<keyword evidence="4" id="KW-0653">Protein transport</keyword>
<proteinExistence type="predicted"/>